<protein>
    <submittedName>
        <fullName evidence="3">DNA-3-methyladenine glycosylase I</fullName>
        <ecNumber evidence="3">3.2.2.20</ecNumber>
    </submittedName>
</protein>
<dbReference type="SUPFAM" id="SSF48150">
    <property type="entry name" value="DNA-glycosylase"/>
    <property type="match status" value="1"/>
</dbReference>
<feature type="binding site" evidence="1">
    <location>
        <position position="184"/>
    </location>
    <ligand>
        <name>Zn(2+)</name>
        <dbReference type="ChEBI" id="CHEBI:29105"/>
    </ligand>
</feature>
<evidence type="ECO:0000313" key="2">
    <source>
        <dbReference type="EMBL" id="GIG32469.1"/>
    </source>
</evidence>
<name>A0A7Y9FGF3_9CELL</name>
<dbReference type="PANTHER" id="PTHR30037:SF4">
    <property type="entry name" value="DNA-3-METHYLADENINE GLYCOSYLASE I"/>
    <property type="match status" value="1"/>
</dbReference>
<keyword evidence="1" id="KW-0479">Metal-binding</keyword>
<dbReference type="Proteomes" id="UP000618382">
    <property type="component" value="Unassembled WGS sequence"/>
</dbReference>
<keyword evidence="5" id="KW-1185">Reference proteome</keyword>
<dbReference type="RefSeq" id="WP_140459264.1">
    <property type="nucleotide sequence ID" value="NZ_BAABFI010000001.1"/>
</dbReference>
<accession>A0A7Y9FGF3</accession>
<evidence type="ECO:0000256" key="1">
    <source>
        <dbReference type="PIRSR" id="PIRSR604597-1"/>
    </source>
</evidence>
<dbReference type="EC" id="3.2.2.20" evidence="3"/>
<feature type="binding site" evidence="1">
    <location>
        <position position="24"/>
    </location>
    <ligand>
        <name>Zn(2+)</name>
        <dbReference type="ChEBI" id="CHEBI:29105"/>
    </ligand>
</feature>
<dbReference type="GO" id="GO:0008725">
    <property type="term" value="F:DNA-3-methyladenine glycosylase activity"/>
    <property type="evidence" value="ECO:0007669"/>
    <property type="project" value="UniProtKB-EC"/>
</dbReference>
<reference evidence="2 5" key="2">
    <citation type="submission" date="2021-01" db="EMBL/GenBank/DDBJ databases">
        <title>Whole genome shotgun sequence of Cellulomonas oligotrophica NBRC 109435.</title>
        <authorList>
            <person name="Komaki H."/>
            <person name="Tamura T."/>
        </authorList>
    </citation>
    <scope>NUCLEOTIDE SEQUENCE [LARGE SCALE GENOMIC DNA]</scope>
    <source>
        <strain evidence="2 5">NBRC 109435</strain>
    </source>
</reference>
<keyword evidence="3" id="KW-0378">Hydrolase</keyword>
<proteinExistence type="predicted"/>
<dbReference type="AlphaFoldDB" id="A0A7Y9FGF3"/>
<organism evidence="3 4">
    <name type="scientific">Cellulomonas oligotrophica</name>
    <dbReference type="NCBI Taxonomy" id="931536"/>
    <lineage>
        <taxon>Bacteria</taxon>
        <taxon>Bacillati</taxon>
        <taxon>Actinomycetota</taxon>
        <taxon>Actinomycetes</taxon>
        <taxon>Micrococcales</taxon>
        <taxon>Cellulomonadaceae</taxon>
        <taxon>Cellulomonas</taxon>
    </lineage>
</organism>
<dbReference type="InterPro" id="IPR052891">
    <property type="entry name" value="DNA-3mA_glycosylase"/>
</dbReference>
<sequence length="192" mass="20845">MTDALPLVAGRCFGDGDPLYAAYHDTEWGVPVHDEHALFERVALESFQSGLAWITILRKRPAFREAFAGFDPRVVARFDDDDVARLMADASIVRNRAKIEATIANARALLALHAQGRTLDEVLWSFAPPPGPPPTDPEQVPGRTPASTALARELKRLGFRFVGPTTAYAAMQACGLVDDHLVTCPVRSGLPG</sequence>
<feature type="binding site" evidence="1">
    <location>
        <position position="12"/>
    </location>
    <ligand>
        <name>Zn(2+)</name>
        <dbReference type="ChEBI" id="CHEBI:29105"/>
    </ligand>
</feature>
<evidence type="ECO:0000313" key="4">
    <source>
        <dbReference type="Proteomes" id="UP000577956"/>
    </source>
</evidence>
<dbReference type="NCBIfam" id="TIGR00624">
    <property type="entry name" value="tag"/>
    <property type="match status" value="1"/>
</dbReference>
<comment type="caution">
    <text evidence="3">The sequence shown here is derived from an EMBL/GenBank/DDBJ whole genome shotgun (WGS) entry which is preliminary data.</text>
</comment>
<keyword evidence="3" id="KW-0326">Glycosidase</keyword>
<dbReference type="Proteomes" id="UP000577956">
    <property type="component" value="Unassembled WGS sequence"/>
</dbReference>
<reference evidence="3 4" key="1">
    <citation type="submission" date="2020-07" db="EMBL/GenBank/DDBJ databases">
        <title>Sequencing the genomes of 1000 actinobacteria strains.</title>
        <authorList>
            <person name="Klenk H.-P."/>
        </authorList>
    </citation>
    <scope>NUCLEOTIDE SEQUENCE [LARGE SCALE GENOMIC DNA]</scope>
    <source>
        <strain evidence="3 4">DSM 24482</strain>
    </source>
</reference>
<dbReference type="InterPro" id="IPR004597">
    <property type="entry name" value="Tag"/>
</dbReference>
<dbReference type="Gene3D" id="1.10.340.30">
    <property type="entry name" value="Hypothetical protein, domain 2"/>
    <property type="match status" value="1"/>
</dbReference>
<dbReference type="InterPro" id="IPR005019">
    <property type="entry name" value="Adenine_glyco"/>
</dbReference>
<keyword evidence="1" id="KW-0862">Zinc</keyword>
<dbReference type="GO" id="GO:0046872">
    <property type="term" value="F:metal ion binding"/>
    <property type="evidence" value="ECO:0007669"/>
    <property type="project" value="UniProtKB-KW"/>
</dbReference>
<feature type="binding site" evidence="1">
    <location>
        <position position="180"/>
    </location>
    <ligand>
        <name>Zn(2+)</name>
        <dbReference type="ChEBI" id="CHEBI:29105"/>
    </ligand>
</feature>
<dbReference type="EMBL" id="BONN01000003">
    <property type="protein sequence ID" value="GIG32469.1"/>
    <property type="molecule type" value="Genomic_DNA"/>
</dbReference>
<dbReference type="EMBL" id="JACCBK010000001">
    <property type="protein sequence ID" value="NYD86745.1"/>
    <property type="molecule type" value="Genomic_DNA"/>
</dbReference>
<gene>
    <name evidence="2" type="primary">tag</name>
    <name evidence="3" type="ORF">BKA21_002294</name>
    <name evidence="2" type="ORF">Col01nite_16280</name>
</gene>
<dbReference type="PANTHER" id="PTHR30037">
    <property type="entry name" value="DNA-3-METHYLADENINE GLYCOSYLASE 1"/>
    <property type="match status" value="1"/>
</dbReference>
<dbReference type="Pfam" id="PF03352">
    <property type="entry name" value="Adenine_glyco"/>
    <property type="match status" value="1"/>
</dbReference>
<dbReference type="InterPro" id="IPR011257">
    <property type="entry name" value="DNA_glycosylase"/>
</dbReference>
<evidence type="ECO:0000313" key="5">
    <source>
        <dbReference type="Proteomes" id="UP000618382"/>
    </source>
</evidence>
<dbReference type="GO" id="GO:0006284">
    <property type="term" value="P:base-excision repair"/>
    <property type="evidence" value="ECO:0007669"/>
    <property type="project" value="InterPro"/>
</dbReference>
<evidence type="ECO:0000313" key="3">
    <source>
        <dbReference type="EMBL" id="NYD86745.1"/>
    </source>
</evidence>